<dbReference type="RefSeq" id="WP_184093048.1">
    <property type="nucleotide sequence ID" value="NZ_AP023367.1"/>
</dbReference>
<dbReference type="CDD" id="cd00075">
    <property type="entry name" value="HATPase"/>
    <property type="match status" value="1"/>
</dbReference>
<keyword evidence="7" id="KW-0902">Two-component regulatory system</keyword>
<protein>
    <recommendedName>
        <fullName evidence="2">histidine kinase</fullName>
        <ecNumber evidence="2">2.7.13.3</ecNumber>
    </recommendedName>
</protein>
<dbReference type="Proteomes" id="UP000515561">
    <property type="component" value="Chromosome"/>
</dbReference>
<accession>A0A6S6QPP6</accession>
<evidence type="ECO:0000256" key="6">
    <source>
        <dbReference type="ARBA" id="ARBA00022840"/>
    </source>
</evidence>
<comment type="catalytic activity">
    <reaction evidence="1">
        <text>ATP + protein L-histidine = ADP + protein N-phospho-L-histidine.</text>
        <dbReference type="EC" id="2.7.13.3"/>
    </reaction>
</comment>
<evidence type="ECO:0000256" key="7">
    <source>
        <dbReference type="ARBA" id="ARBA00023012"/>
    </source>
</evidence>
<dbReference type="KEGG" id="acel:acsn021_01030"/>
<keyword evidence="9" id="KW-1185">Reference proteome</keyword>
<keyword evidence="5 8" id="KW-0418">Kinase</keyword>
<dbReference type="InterPro" id="IPR003594">
    <property type="entry name" value="HATPase_dom"/>
</dbReference>
<name>A0A6S6QPP6_9FIRM</name>
<dbReference type="EMBL" id="AP023367">
    <property type="protein sequence ID" value="BCJ92534.1"/>
    <property type="molecule type" value="Genomic_DNA"/>
</dbReference>
<evidence type="ECO:0000256" key="2">
    <source>
        <dbReference type="ARBA" id="ARBA00012438"/>
    </source>
</evidence>
<dbReference type="GO" id="GO:0000160">
    <property type="term" value="P:phosphorelay signal transduction system"/>
    <property type="evidence" value="ECO:0007669"/>
    <property type="project" value="UniProtKB-KW"/>
</dbReference>
<reference evidence="8 9" key="1">
    <citation type="journal article" date="2016" name="Int. J. Syst. Evol. Microbiol.">
        <title>Descriptions of Anaerotaenia torta gen. nov., sp. nov. and Anaerocolumna cellulosilytica gen. nov., sp. nov. isolated from a methanogenic reactor of cattle waste.</title>
        <authorList>
            <person name="Uek A."/>
            <person name="Ohtaki Y."/>
            <person name="Kaku N."/>
            <person name="Ueki K."/>
        </authorList>
    </citation>
    <scope>NUCLEOTIDE SEQUENCE [LARGE SCALE GENOMIC DNA]</scope>
    <source>
        <strain evidence="8 9">SN021</strain>
    </source>
</reference>
<keyword evidence="6" id="KW-0067">ATP-binding</keyword>
<dbReference type="PRINTS" id="PR00344">
    <property type="entry name" value="BCTRLSENSOR"/>
</dbReference>
<dbReference type="InterPro" id="IPR036890">
    <property type="entry name" value="HATPase_C_sf"/>
</dbReference>
<evidence type="ECO:0000313" key="9">
    <source>
        <dbReference type="Proteomes" id="UP000515561"/>
    </source>
</evidence>
<dbReference type="EC" id="2.7.13.3" evidence="2"/>
<gene>
    <name evidence="8" type="ORF">acsn021_01030</name>
</gene>
<dbReference type="Gene3D" id="3.30.565.10">
    <property type="entry name" value="Histidine kinase-like ATPase, C-terminal domain"/>
    <property type="match status" value="1"/>
</dbReference>
<dbReference type="GO" id="GO:0005524">
    <property type="term" value="F:ATP binding"/>
    <property type="evidence" value="ECO:0007669"/>
    <property type="project" value="UniProtKB-KW"/>
</dbReference>
<sequence length="185" mass="20512">MMTEISLHVLDAAQNSLRAGADFIQITVRIDTRAETLTLSITDNGCGMTAVELRKAEDPFYTTRTTRTVGLGIPFLKQAALLTGGHLHIASKPGGGTTLMAVFKLNHIDRMPLGDMALVICSLVICHTTVDFLYCYHVDNKGFTLDTREFREILKDIPFYSPEVSTYIKEYFVENQAETDGGIVF</sequence>
<evidence type="ECO:0000256" key="5">
    <source>
        <dbReference type="ARBA" id="ARBA00022777"/>
    </source>
</evidence>
<dbReference type="InterPro" id="IPR050980">
    <property type="entry name" value="2C_sensor_his_kinase"/>
</dbReference>
<evidence type="ECO:0000256" key="1">
    <source>
        <dbReference type="ARBA" id="ARBA00000085"/>
    </source>
</evidence>
<dbReference type="Pfam" id="PF02518">
    <property type="entry name" value="HATPase_c"/>
    <property type="match status" value="1"/>
</dbReference>
<dbReference type="InterPro" id="IPR004358">
    <property type="entry name" value="Sig_transdc_His_kin-like_C"/>
</dbReference>
<dbReference type="GO" id="GO:0004673">
    <property type="term" value="F:protein histidine kinase activity"/>
    <property type="evidence" value="ECO:0007669"/>
    <property type="project" value="UniProtKB-EC"/>
</dbReference>
<dbReference type="PANTHER" id="PTHR44936">
    <property type="entry name" value="SENSOR PROTEIN CREC"/>
    <property type="match status" value="1"/>
</dbReference>
<dbReference type="PANTHER" id="PTHR44936:SF10">
    <property type="entry name" value="SENSOR PROTEIN RSTB"/>
    <property type="match status" value="1"/>
</dbReference>
<keyword evidence="3" id="KW-0808">Transferase</keyword>
<dbReference type="SUPFAM" id="SSF55874">
    <property type="entry name" value="ATPase domain of HSP90 chaperone/DNA topoisomerase II/histidine kinase"/>
    <property type="match status" value="1"/>
</dbReference>
<evidence type="ECO:0000256" key="4">
    <source>
        <dbReference type="ARBA" id="ARBA00022741"/>
    </source>
</evidence>
<dbReference type="PROSITE" id="PS50109">
    <property type="entry name" value="HIS_KIN"/>
    <property type="match status" value="1"/>
</dbReference>
<evidence type="ECO:0000313" key="8">
    <source>
        <dbReference type="EMBL" id="BCJ92534.1"/>
    </source>
</evidence>
<organism evidence="8 9">
    <name type="scientific">Anaerocolumna cellulosilytica</name>
    <dbReference type="NCBI Taxonomy" id="433286"/>
    <lineage>
        <taxon>Bacteria</taxon>
        <taxon>Bacillati</taxon>
        <taxon>Bacillota</taxon>
        <taxon>Clostridia</taxon>
        <taxon>Lachnospirales</taxon>
        <taxon>Lachnospiraceae</taxon>
        <taxon>Anaerocolumna</taxon>
    </lineage>
</organism>
<dbReference type="AlphaFoldDB" id="A0A6S6QPP6"/>
<dbReference type="InterPro" id="IPR005467">
    <property type="entry name" value="His_kinase_dom"/>
</dbReference>
<proteinExistence type="predicted"/>
<dbReference type="SMART" id="SM00387">
    <property type="entry name" value="HATPase_c"/>
    <property type="match status" value="1"/>
</dbReference>
<evidence type="ECO:0000256" key="3">
    <source>
        <dbReference type="ARBA" id="ARBA00022679"/>
    </source>
</evidence>
<keyword evidence="4" id="KW-0547">Nucleotide-binding</keyword>